<feature type="compositionally biased region" description="Polar residues" evidence="8">
    <location>
        <begin position="258"/>
        <end position="271"/>
    </location>
</feature>
<dbReference type="STRING" id="225359.A0A2S4PT91"/>
<dbReference type="PROSITE" id="PS50294">
    <property type="entry name" value="WD_REPEATS_REGION"/>
    <property type="match status" value="1"/>
</dbReference>
<dbReference type="InterPro" id="IPR020472">
    <property type="entry name" value="WD40_PAC1"/>
</dbReference>
<evidence type="ECO:0000256" key="6">
    <source>
        <dbReference type="PROSITE-ProRule" id="PRU00221"/>
    </source>
</evidence>
<organism evidence="10 11">
    <name type="scientific">Erysiphe pulchra</name>
    <dbReference type="NCBI Taxonomy" id="225359"/>
    <lineage>
        <taxon>Eukaryota</taxon>
        <taxon>Fungi</taxon>
        <taxon>Dikarya</taxon>
        <taxon>Ascomycota</taxon>
        <taxon>Pezizomycotina</taxon>
        <taxon>Leotiomycetes</taxon>
        <taxon>Erysiphales</taxon>
        <taxon>Erysiphaceae</taxon>
        <taxon>Erysiphe</taxon>
    </lineage>
</organism>
<evidence type="ECO:0000256" key="8">
    <source>
        <dbReference type="SAM" id="MobiDB-lite"/>
    </source>
</evidence>
<dbReference type="Pfam" id="PF08232">
    <property type="entry name" value="Striatin"/>
    <property type="match status" value="1"/>
</dbReference>
<feature type="region of interest" description="Disordered" evidence="8">
    <location>
        <begin position="342"/>
        <end position="365"/>
    </location>
</feature>
<feature type="coiled-coil region" evidence="7">
    <location>
        <begin position="55"/>
        <end position="106"/>
    </location>
</feature>
<feature type="domain" description="Striatin N-terminal" evidence="9">
    <location>
        <begin position="36"/>
        <end position="179"/>
    </location>
</feature>
<dbReference type="InterPro" id="IPR015943">
    <property type="entry name" value="WD40/YVTN_repeat-like_dom_sf"/>
</dbReference>
<feature type="repeat" description="WD" evidence="6">
    <location>
        <begin position="523"/>
        <end position="550"/>
    </location>
</feature>
<keyword evidence="5 7" id="KW-0175">Coiled coil</keyword>
<dbReference type="EMBL" id="PEDP01000667">
    <property type="protein sequence ID" value="POS85258.1"/>
    <property type="molecule type" value="Genomic_DNA"/>
</dbReference>
<keyword evidence="4" id="KW-0112">Calmodulin-binding</keyword>
<comment type="similarity">
    <text evidence="1">Belongs to the WD repeat striatin family.</text>
</comment>
<dbReference type="InterPro" id="IPR036322">
    <property type="entry name" value="WD40_repeat_dom_sf"/>
</dbReference>
<dbReference type="InterPro" id="IPR051488">
    <property type="entry name" value="WD_repeat_striatin"/>
</dbReference>
<proteinExistence type="inferred from homology"/>
<keyword evidence="3" id="KW-0677">Repeat</keyword>
<dbReference type="InterPro" id="IPR013258">
    <property type="entry name" value="Striatin_N"/>
</dbReference>
<reference evidence="10 11" key="1">
    <citation type="submission" date="2017-10" db="EMBL/GenBank/DDBJ databases">
        <title>Development of genomic resources for the powdery mildew, Erysiphe pulchra.</title>
        <authorList>
            <person name="Wadl P.A."/>
            <person name="Mack B.M."/>
            <person name="Moore G."/>
            <person name="Beltz S.B."/>
        </authorList>
    </citation>
    <scope>NUCLEOTIDE SEQUENCE [LARGE SCALE GENOMIC DNA]</scope>
    <source>
        <strain evidence="10">Cflorida</strain>
    </source>
</reference>
<gene>
    <name evidence="10" type="ORF">EPUL_004510</name>
</gene>
<dbReference type="PANTHER" id="PTHR15653">
    <property type="entry name" value="STRIATIN"/>
    <property type="match status" value="1"/>
</dbReference>
<evidence type="ECO:0000256" key="5">
    <source>
        <dbReference type="ARBA" id="ARBA00023054"/>
    </source>
</evidence>
<dbReference type="InterPro" id="IPR001680">
    <property type="entry name" value="WD40_rpt"/>
</dbReference>
<feature type="region of interest" description="Disordered" evidence="8">
    <location>
        <begin position="1"/>
        <end position="33"/>
    </location>
</feature>
<dbReference type="OrthoDB" id="727118at2759"/>
<protein>
    <recommendedName>
        <fullName evidence="9">Striatin N-terminal domain-containing protein</fullName>
    </recommendedName>
</protein>
<dbReference type="PANTHER" id="PTHR15653:SF0">
    <property type="entry name" value="CONNECTOR OF KINASE TO AP-1, ISOFORM E"/>
    <property type="match status" value="1"/>
</dbReference>
<feature type="compositionally biased region" description="Low complexity" evidence="8">
    <location>
        <begin position="561"/>
        <end position="577"/>
    </location>
</feature>
<dbReference type="Pfam" id="PF00400">
    <property type="entry name" value="WD40"/>
    <property type="match status" value="4"/>
</dbReference>
<dbReference type="AlphaFoldDB" id="A0A2S4PT91"/>
<dbReference type="Gene3D" id="2.130.10.10">
    <property type="entry name" value="YVTN repeat-like/Quinoprotein amine dehydrogenase"/>
    <property type="match status" value="2"/>
</dbReference>
<name>A0A2S4PT91_9PEZI</name>
<keyword evidence="2 6" id="KW-0853">WD repeat</keyword>
<evidence type="ECO:0000313" key="11">
    <source>
        <dbReference type="Proteomes" id="UP000237438"/>
    </source>
</evidence>
<dbReference type="Proteomes" id="UP000237438">
    <property type="component" value="Unassembled WGS sequence"/>
</dbReference>
<dbReference type="Gene3D" id="1.20.5.300">
    <property type="match status" value="1"/>
</dbReference>
<feature type="region of interest" description="Disordered" evidence="8">
    <location>
        <begin position="550"/>
        <end position="577"/>
    </location>
</feature>
<feature type="region of interest" description="Disordered" evidence="8">
    <location>
        <begin position="252"/>
        <end position="271"/>
    </location>
</feature>
<feature type="compositionally biased region" description="Basic residues" evidence="8">
    <location>
        <begin position="347"/>
        <end position="357"/>
    </location>
</feature>
<dbReference type="GO" id="GO:0005516">
    <property type="term" value="F:calmodulin binding"/>
    <property type="evidence" value="ECO:0007669"/>
    <property type="project" value="UniProtKB-KW"/>
</dbReference>
<evidence type="ECO:0000259" key="9">
    <source>
        <dbReference type="Pfam" id="PF08232"/>
    </source>
</evidence>
<evidence type="ECO:0000256" key="7">
    <source>
        <dbReference type="SAM" id="Coils"/>
    </source>
</evidence>
<dbReference type="PRINTS" id="PR00320">
    <property type="entry name" value="GPROTEINBRPT"/>
</dbReference>
<dbReference type="PROSITE" id="PS50082">
    <property type="entry name" value="WD_REPEATS_2"/>
    <property type="match status" value="2"/>
</dbReference>
<evidence type="ECO:0000256" key="4">
    <source>
        <dbReference type="ARBA" id="ARBA00022860"/>
    </source>
</evidence>
<keyword evidence="11" id="KW-1185">Reference proteome</keyword>
<sequence>MAWQTLPGLGSNQNSGSNGGGDVQTAPSQPQPTEYTLQGVMRFLQTEWHRHERDRNSWEIERQEMKGRIAKLEGSTRKSNAGNRALKKYVDILETALKERDKLVKELNAGKDIPDSIRVKKENASRLFKERCERSDKHHKTFLYAEDTVESLDEDPERSNLKSFMDKTQAEIIYLMLSPSNPLPPRDPDEELLSRTFETNPNQQESERIYQQPNRHKIIYSGLNRLSPIASHHPPSIPASQNIKNKERFNPIVDEHSTPNSSTQDWPPSYESQICNGEERVTKINHTFDQYGRETTYEEEKSQFGPNGWDFNEVDTFPEVEAKPQRPDTDLFPIAQDLLNSSNRFSSNRRKGSVPRRKCSEQDQPPKIEGCDFKVRFGLRGHLDVVRSVIFTGGGSPSEPEICTTGDDGTIKRWIIPARLEIQGTSNNDMDIQSSFTHRGHTGSVMCLTSWSPSQNISGGGRAQGDGWIFSGGQDATIRVWEQGRVDPKATIDGHTDAVWAVCVLPGTTGSVLGNNSNMYGGPDQLLLASGSADGTIKIWSVSAPPQSLSARLGSRRGSRVRGNSMSSGSGFSLSPQPSVGSNTPFCYSLIHSLSRINNLASPTCITTLSSSETAFVASYLDAAVIVYDIKSGDEIAAMASLETYDNTPATGVNTVVTSISRLNGSSPCNLHFTLSEDESVVSGATGGTRNGVEGIIISGHEDRYIRFYDANSGQCTYSMLAHPAAIAALALSPDGKELVSAGHDASLRFWSLEKRTCTQEITSHRLMRGEGVCSVAWSKDGRWVVSAGGDGVVKVFAR</sequence>
<comment type="caution">
    <text evidence="10">The sequence shown here is derived from an EMBL/GenBank/DDBJ whole genome shotgun (WGS) entry which is preliminary data.</text>
</comment>
<accession>A0A2S4PT91</accession>
<evidence type="ECO:0000313" key="10">
    <source>
        <dbReference type="EMBL" id="POS85258.1"/>
    </source>
</evidence>
<dbReference type="SMART" id="SM00320">
    <property type="entry name" value="WD40"/>
    <property type="match status" value="7"/>
</dbReference>
<evidence type="ECO:0000256" key="1">
    <source>
        <dbReference type="ARBA" id="ARBA00009616"/>
    </source>
</evidence>
<evidence type="ECO:0000256" key="3">
    <source>
        <dbReference type="ARBA" id="ARBA00022737"/>
    </source>
</evidence>
<dbReference type="SUPFAM" id="SSF50978">
    <property type="entry name" value="WD40 repeat-like"/>
    <property type="match status" value="1"/>
</dbReference>
<feature type="repeat" description="WD" evidence="6">
    <location>
        <begin position="720"/>
        <end position="761"/>
    </location>
</feature>
<evidence type="ECO:0000256" key="2">
    <source>
        <dbReference type="ARBA" id="ARBA00022574"/>
    </source>
</evidence>